<reference evidence="1 2" key="1">
    <citation type="submission" date="2024-01" db="EMBL/GenBank/DDBJ databases">
        <title>New evidence supports the origin of RcGTA from prophage.</title>
        <authorList>
            <person name="Xu Y."/>
            <person name="Liu B."/>
            <person name="Chen F."/>
        </authorList>
    </citation>
    <scope>NUCLEOTIDE SEQUENCE [LARGE SCALE GENOMIC DNA]</scope>
    <source>
        <strain evidence="1 2">CBW1107-2</strain>
    </source>
</reference>
<keyword evidence="2" id="KW-1185">Reference proteome</keyword>
<proteinExistence type="predicted"/>
<evidence type="ECO:0000313" key="2">
    <source>
        <dbReference type="Proteomes" id="UP001559025"/>
    </source>
</evidence>
<name>A0ABV3WQK7_9HYPH</name>
<dbReference type="EMBL" id="JAZHFV010000001">
    <property type="protein sequence ID" value="MEX4006596.1"/>
    <property type="molecule type" value="Genomic_DNA"/>
</dbReference>
<comment type="caution">
    <text evidence="1">The sequence shown here is derived from an EMBL/GenBank/DDBJ whole genome shotgun (WGS) entry which is preliminary data.</text>
</comment>
<evidence type="ECO:0000313" key="1">
    <source>
        <dbReference type="EMBL" id="MEX4006596.1"/>
    </source>
</evidence>
<sequence>MVFLPIRREGAESLRVRARNNSYGWRGGFPATDAKRRLASISPLFATALLTAAIFLLPPTGDGRQARASVDDINAYATHIQYDSAAVVPTVKK</sequence>
<dbReference type="RefSeq" id="WP_368801872.1">
    <property type="nucleotide sequence ID" value="NZ_JAZHFV010000001.1"/>
</dbReference>
<dbReference type="Proteomes" id="UP001559025">
    <property type="component" value="Unassembled WGS sequence"/>
</dbReference>
<organism evidence="1 2">
    <name type="scientific">Neoaquamicrobium sediminum</name>
    <dbReference type="NCBI Taxonomy" id="1849104"/>
    <lineage>
        <taxon>Bacteria</taxon>
        <taxon>Pseudomonadati</taxon>
        <taxon>Pseudomonadota</taxon>
        <taxon>Alphaproteobacteria</taxon>
        <taxon>Hyphomicrobiales</taxon>
        <taxon>Phyllobacteriaceae</taxon>
        <taxon>Neoaquamicrobium</taxon>
    </lineage>
</organism>
<protein>
    <submittedName>
        <fullName evidence="1">Uncharacterized protein</fullName>
    </submittedName>
</protein>
<accession>A0ABV3WQK7</accession>
<gene>
    <name evidence="1" type="ORF">V1479_04725</name>
</gene>